<dbReference type="EMBL" id="FQUB01000005">
    <property type="protein sequence ID" value="SHE39907.1"/>
    <property type="molecule type" value="Genomic_DNA"/>
</dbReference>
<reference evidence="1 2" key="1">
    <citation type="submission" date="2016-11" db="EMBL/GenBank/DDBJ databases">
        <authorList>
            <person name="Varghese N."/>
            <person name="Submissions S."/>
        </authorList>
    </citation>
    <scope>NUCLEOTIDE SEQUENCE [LARGE SCALE GENOMIC DNA]</scope>
    <source>
        <strain evidence="1 2">DSM 1</strain>
    </source>
</reference>
<dbReference type="GeneID" id="64234213"/>
<protein>
    <submittedName>
        <fullName evidence="1">Uncharacterized protein</fullName>
    </submittedName>
</protein>
<dbReference type="Proteomes" id="UP000184029">
    <property type="component" value="Unassembled WGS sequence"/>
</dbReference>
<dbReference type="AlphaFoldDB" id="A0A8B4BSM9"/>
<evidence type="ECO:0000313" key="2">
    <source>
        <dbReference type="Proteomes" id="UP000184029"/>
    </source>
</evidence>
<name>A0A8B4BSM9_HEYCO</name>
<comment type="caution">
    <text evidence="1">The sequence shown here is derived from an EMBL/GenBank/DDBJ whole genome shotgun (WGS) entry which is preliminary data.</text>
</comment>
<gene>
    <name evidence="1" type="ORF">SAMN02745208_00264</name>
</gene>
<sequence>MADSSQYYGGYPCRMGIITIMADTAVIRTAIRTVTHTDITTITIPGITATAATGIFRATDTGKKNKMLYRKRCLQAGIFSPFLQRNFFRRMDPAAMKVSIRKKSWHLVEKK</sequence>
<accession>A0A8B4BSM9</accession>
<dbReference type="RefSeq" id="WP_029141479.1">
    <property type="nucleotide sequence ID" value="NZ_ATUM01000002.1"/>
</dbReference>
<organism evidence="1 2">
    <name type="scientific">Heyndrickxia coagulans DSM 1 = ATCC 7050</name>
    <dbReference type="NCBI Taxonomy" id="1121088"/>
    <lineage>
        <taxon>Bacteria</taxon>
        <taxon>Bacillati</taxon>
        <taxon>Bacillota</taxon>
        <taxon>Bacilli</taxon>
        <taxon>Bacillales</taxon>
        <taxon>Bacillaceae</taxon>
        <taxon>Heyndrickxia</taxon>
    </lineage>
</organism>
<proteinExistence type="predicted"/>
<evidence type="ECO:0000313" key="1">
    <source>
        <dbReference type="EMBL" id="SHE39907.1"/>
    </source>
</evidence>
<dbReference type="KEGG" id="bcoa:BF29_537"/>